<organism evidence="1 2">
    <name type="scientific">Pistacia integerrima</name>
    <dbReference type="NCBI Taxonomy" id="434235"/>
    <lineage>
        <taxon>Eukaryota</taxon>
        <taxon>Viridiplantae</taxon>
        <taxon>Streptophyta</taxon>
        <taxon>Embryophyta</taxon>
        <taxon>Tracheophyta</taxon>
        <taxon>Spermatophyta</taxon>
        <taxon>Magnoliopsida</taxon>
        <taxon>eudicotyledons</taxon>
        <taxon>Gunneridae</taxon>
        <taxon>Pentapetalae</taxon>
        <taxon>rosids</taxon>
        <taxon>malvids</taxon>
        <taxon>Sapindales</taxon>
        <taxon>Anacardiaceae</taxon>
        <taxon>Pistacia</taxon>
    </lineage>
</organism>
<evidence type="ECO:0000313" key="2">
    <source>
        <dbReference type="Proteomes" id="UP001163603"/>
    </source>
</evidence>
<reference evidence="2" key="1">
    <citation type="journal article" date="2023" name="G3 (Bethesda)">
        <title>Genome assembly and association tests identify interacting loci associated with vigor, precocity, and sex in interspecific pistachio rootstocks.</title>
        <authorList>
            <person name="Palmer W."/>
            <person name="Jacygrad E."/>
            <person name="Sagayaradj S."/>
            <person name="Cavanaugh K."/>
            <person name="Han R."/>
            <person name="Bertier L."/>
            <person name="Beede B."/>
            <person name="Kafkas S."/>
            <person name="Golino D."/>
            <person name="Preece J."/>
            <person name="Michelmore R."/>
        </authorList>
    </citation>
    <scope>NUCLEOTIDE SEQUENCE [LARGE SCALE GENOMIC DNA]</scope>
</reference>
<protein>
    <submittedName>
        <fullName evidence="1">Uncharacterized protein</fullName>
    </submittedName>
</protein>
<name>A0ACC0YUK5_9ROSI</name>
<sequence>MGSVPARDWGSLPKDVLPLISKKLYSGHYTRQVRAVCHHFKFSIPNPPRPPNPRLDLPYPFPVEYPSTSFPDEFYVLVESKIYAIEPHNADETTRTWMVKVQESHTDRVQVEHPLSRFLPPPFADNLPNALNLLDFRVVEVDKKYRLQHFSGIEGKILPVSNTEPISFKKVAVTTCYSQDDDKFTILALFNYKLALWRNVDKDWIIIERDPDKFERHDVFVDILYHNQTFYALTMSGIVTRIDAETLTFYKITQPAQFGNKGILHLVGSLNDLLLVVKYQSWFELGTYDGLSFKVYRLDMRRLSWIRMESGLEDRILFLGDDCSYSVSAKEFHGCRGNCIYFHHFKCSSFVITKNVQPSKKISVYDLTEGAVVEGFPEIFSPPPWLEHHSMSAPRHQM</sequence>
<accession>A0ACC0YUK5</accession>
<keyword evidence="2" id="KW-1185">Reference proteome</keyword>
<proteinExistence type="predicted"/>
<evidence type="ECO:0000313" key="1">
    <source>
        <dbReference type="EMBL" id="KAJ0041380.1"/>
    </source>
</evidence>
<gene>
    <name evidence="1" type="ORF">Pint_28611</name>
</gene>
<dbReference type="Proteomes" id="UP001163603">
    <property type="component" value="Chromosome 5"/>
</dbReference>
<dbReference type="EMBL" id="CM047740">
    <property type="protein sequence ID" value="KAJ0041380.1"/>
    <property type="molecule type" value="Genomic_DNA"/>
</dbReference>
<comment type="caution">
    <text evidence="1">The sequence shown here is derived from an EMBL/GenBank/DDBJ whole genome shotgun (WGS) entry which is preliminary data.</text>
</comment>